<proteinExistence type="predicted"/>
<dbReference type="RefSeq" id="WP_316433492.1">
    <property type="nucleotide sequence ID" value="NZ_CP053586.1"/>
</dbReference>
<organism evidence="1">
    <name type="scientific">Leptolyngbya sp. NK1-12</name>
    <dbReference type="NCBI Taxonomy" id="2547451"/>
    <lineage>
        <taxon>Bacteria</taxon>
        <taxon>Bacillati</taxon>
        <taxon>Cyanobacteriota</taxon>
        <taxon>Cyanophyceae</taxon>
        <taxon>Leptolyngbyales</taxon>
        <taxon>Leptolyngbyaceae</taxon>
        <taxon>Leptolyngbya group</taxon>
        <taxon>Leptolyngbya</taxon>
    </lineage>
</organism>
<accession>A0AA96WSP0</accession>
<protein>
    <submittedName>
        <fullName evidence="1">Sigma-70 family RNA polymerase sigma factor</fullName>
    </submittedName>
</protein>
<name>A0AA96WSP0_9CYAN</name>
<reference evidence="1" key="1">
    <citation type="submission" date="2020-05" db="EMBL/GenBank/DDBJ databases">
        <authorList>
            <person name="Zhu T."/>
            <person name="Keshari N."/>
            <person name="Lu X."/>
        </authorList>
    </citation>
    <scope>NUCLEOTIDE SEQUENCE</scope>
    <source>
        <strain evidence="1">NK1-12</strain>
    </source>
</reference>
<dbReference type="AlphaFoldDB" id="A0AA96WSP0"/>
<dbReference type="EMBL" id="CP053586">
    <property type="protein sequence ID" value="WNZ22107.1"/>
    <property type="molecule type" value="Genomic_DNA"/>
</dbReference>
<evidence type="ECO:0000313" key="1">
    <source>
        <dbReference type="EMBL" id="WNZ22107.1"/>
    </source>
</evidence>
<gene>
    <name evidence="1" type="ORF">HJG54_03970</name>
</gene>
<sequence>MRAQLHQLVIQACQHPPGSPARQKYLTRIVNLVQPKLWRDTTAYYPDALQQTWMYFCQNICEANTGEAYDPERSSLITWLNFYLKRQLQQFYLEVQKQQTRTISASSVPADSSDPVTDPIDRLAAPADLPPLLEDVREWIERDVTRELRRTHIANHPEVNCQVLLLRRLPPEVSWKDLSAEFKLPISTLSNFYQRQCLPRLCQFGKAEGYLEP</sequence>